<accession>A0A974X6W5</accession>
<dbReference type="PANTHER" id="PTHR21256">
    <property type="entry name" value="HISTIDINOL DEHYDROGENASE HDH"/>
    <property type="match status" value="1"/>
</dbReference>
<dbReference type="GO" id="GO:0000105">
    <property type="term" value="P:L-histidine biosynthetic process"/>
    <property type="evidence" value="ECO:0007669"/>
    <property type="project" value="InterPro"/>
</dbReference>
<dbReference type="EC" id="1.1.1.23" evidence="11"/>
<dbReference type="GO" id="GO:0051287">
    <property type="term" value="F:NAD binding"/>
    <property type="evidence" value="ECO:0007669"/>
    <property type="project" value="InterPro"/>
</dbReference>
<evidence type="ECO:0000256" key="8">
    <source>
        <dbReference type="PIRSR" id="PIRSR000099-3"/>
    </source>
</evidence>
<name>A0A974X6W5_9PROT</name>
<dbReference type="FunFam" id="3.40.50.1980:FF:000001">
    <property type="entry name" value="Histidinol dehydrogenase"/>
    <property type="match status" value="1"/>
</dbReference>
<evidence type="ECO:0000313" key="12">
    <source>
        <dbReference type="Proteomes" id="UP000663602"/>
    </source>
</evidence>
<dbReference type="Proteomes" id="UP000663602">
    <property type="component" value="Chromosome"/>
</dbReference>
<feature type="binding site" evidence="8">
    <location>
        <position position="250"/>
    </location>
    <ligand>
        <name>substrate</name>
    </ligand>
</feature>
<keyword evidence="3 9" id="KW-0862">Zinc</keyword>
<keyword evidence="4 5" id="KW-0560">Oxidoreductase</keyword>
<dbReference type="InterPro" id="IPR001692">
    <property type="entry name" value="Histidinol_DH_CS"/>
</dbReference>
<evidence type="ECO:0000256" key="7">
    <source>
        <dbReference type="PIRSR" id="PIRSR000099-2"/>
    </source>
</evidence>
<evidence type="ECO:0000256" key="1">
    <source>
        <dbReference type="ARBA" id="ARBA00010178"/>
    </source>
</evidence>
<feature type="binding site" evidence="9">
    <location>
        <position position="253"/>
    </location>
    <ligand>
        <name>Zn(2+)</name>
        <dbReference type="ChEBI" id="CHEBI:29105"/>
    </ligand>
</feature>
<dbReference type="PRINTS" id="PR00083">
    <property type="entry name" value="HOLDHDRGNASE"/>
</dbReference>
<dbReference type="AlphaFoldDB" id="A0A974X6W5"/>
<evidence type="ECO:0000256" key="9">
    <source>
        <dbReference type="PIRSR" id="PIRSR000099-4"/>
    </source>
</evidence>
<organism evidence="11 12">
    <name type="scientific">Candidatus Vidania fulgoroideorum</name>
    <dbReference type="NCBI Taxonomy" id="881286"/>
    <lineage>
        <taxon>Bacteria</taxon>
        <taxon>Pseudomonadati</taxon>
        <taxon>Pseudomonadota</taxon>
        <taxon>Betaproteobacteria</taxon>
        <taxon>Candidatus Vidania</taxon>
    </lineage>
</organism>
<feature type="binding site" evidence="9">
    <location>
        <position position="250"/>
    </location>
    <ligand>
        <name>Zn(2+)</name>
        <dbReference type="ChEBI" id="CHEBI:29105"/>
    </ligand>
</feature>
<feature type="binding site" evidence="8">
    <location>
        <position position="402"/>
    </location>
    <ligand>
        <name>substrate</name>
    </ligand>
</feature>
<keyword evidence="7" id="KW-0520">NAD</keyword>
<feature type="binding site" evidence="8">
    <location>
        <position position="317"/>
    </location>
    <ligand>
        <name>substrate</name>
    </ligand>
</feature>
<feature type="binding site" evidence="9">
    <location>
        <position position="349"/>
    </location>
    <ligand>
        <name>Zn(2+)</name>
        <dbReference type="ChEBI" id="CHEBI:29105"/>
    </ligand>
</feature>
<feature type="active site" description="Proton acceptor" evidence="6">
    <location>
        <position position="316"/>
    </location>
</feature>
<dbReference type="GO" id="GO:0005829">
    <property type="term" value="C:cytosol"/>
    <property type="evidence" value="ECO:0007669"/>
    <property type="project" value="TreeGrafter"/>
</dbReference>
<dbReference type="InterPro" id="IPR016161">
    <property type="entry name" value="Ald_DH/histidinol_DH"/>
</dbReference>
<evidence type="ECO:0000256" key="6">
    <source>
        <dbReference type="PIRSR" id="PIRSR000099-1"/>
    </source>
</evidence>
<dbReference type="InterPro" id="IPR012131">
    <property type="entry name" value="Hstdl_DH"/>
</dbReference>
<reference evidence="11" key="2">
    <citation type="submission" date="2021-03" db="EMBL/GenBank/DDBJ databases">
        <title>Alternative transmission patterns in independently acquired nutritional co-symbionts of Dictyopharidae planthoppers.</title>
        <authorList>
            <person name="Michalik A."/>
            <person name="Lukasik P."/>
        </authorList>
    </citation>
    <scope>NUCLEOTIDE SEQUENCE</scope>
    <source>
        <strain evidence="11">DICMUL</strain>
    </source>
</reference>
<reference evidence="11" key="1">
    <citation type="submission" date="2021-02" db="EMBL/GenBank/DDBJ databases">
        <authorList>
            <person name="Franco D."/>
        </authorList>
    </citation>
    <scope>NUCLEOTIDE SEQUENCE</scope>
    <source>
        <strain evidence="11">DICMUL</strain>
    </source>
</reference>
<dbReference type="SUPFAM" id="SSF53720">
    <property type="entry name" value="ALDH-like"/>
    <property type="match status" value="1"/>
</dbReference>
<feature type="binding site" evidence="7">
    <location>
        <position position="121"/>
    </location>
    <ligand>
        <name>NAD(+)</name>
        <dbReference type="ChEBI" id="CHEBI:57540"/>
    </ligand>
</feature>
<dbReference type="GO" id="GO:0046872">
    <property type="term" value="F:metal ion binding"/>
    <property type="evidence" value="ECO:0007669"/>
    <property type="project" value="UniProtKB-KW"/>
</dbReference>
<dbReference type="NCBIfam" id="TIGR00069">
    <property type="entry name" value="hisD"/>
    <property type="match status" value="1"/>
</dbReference>
<keyword evidence="2 9" id="KW-0479">Metal-binding</keyword>
<comment type="cofactor">
    <cofactor evidence="9">
        <name>Zn(2+)</name>
        <dbReference type="ChEBI" id="CHEBI:29105"/>
    </cofactor>
    <text evidence="9">Binds 1 zinc ion per subunit.</text>
</comment>
<gene>
    <name evidence="11" type="primary">hisD</name>
    <name evidence="11" type="ORF">JSR02_00390</name>
</gene>
<feature type="binding site" evidence="8">
    <location>
        <position position="349"/>
    </location>
    <ligand>
        <name>substrate</name>
    </ligand>
</feature>
<feature type="binding site" evidence="7">
    <location>
        <position position="182"/>
    </location>
    <ligand>
        <name>NAD(+)</name>
        <dbReference type="ChEBI" id="CHEBI:57540"/>
    </ligand>
</feature>
<evidence type="ECO:0000256" key="5">
    <source>
        <dbReference type="PIRNR" id="PIRNR000099"/>
    </source>
</evidence>
<protein>
    <submittedName>
        <fullName evidence="11">Histidinol dehydrogenase</fullName>
        <ecNumber evidence="11">1.1.1.23</ecNumber>
    </submittedName>
</protein>
<dbReference type="PROSITE" id="PS00611">
    <property type="entry name" value="HISOL_DEHYDROGENASE"/>
    <property type="match status" value="1"/>
</dbReference>
<feature type="binding site" evidence="8">
    <location>
        <position position="228"/>
    </location>
    <ligand>
        <name>substrate</name>
    </ligand>
</feature>
<proteinExistence type="inferred from homology"/>
<dbReference type="GO" id="GO:0004399">
    <property type="term" value="F:histidinol dehydrogenase activity"/>
    <property type="evidence" value="ECO:0007669"/>
    <property type="project" value="UniProtKB-EC"/>
</dbReference>
<evidence type="ECO:0000256" key="4">
    <source>
        <dbReference type="ARBA" id="ARBA00023002"/>
    </source>
</evidence>
<feature type="binding site" evidence="9">
    <location>
        <position position="407"/>
    </location>
    <ligand>
        <name>Zn(2+)</name>
        <dbReference type="ChEBI" id="CHEBI:29105"/>
    </ligand>
</feature>
<feature type="binding site" evidence="8">
    <location>
        <position position="253"/>
    </location>
    <ligand>
        <name>substrate</name>
    </ligand>
</feature>
<feature type="binding site" evidence="8">
    <location>
        <position position="407"/>
    </location>
    <ligand>
        <name>substrate</name>
    </ligand>
</feature>
<dbReference type="PIRSF" id="PIRSF000099">
    <property type="entry name" value="Histidinol_dh"/>
    <property type="match status" value="1"/>
</dbReference>
<dbReference type="PANTHER" id="PTHR21256:SF2">
    <property type="entry name" value="HISTIDINE BIOSYNTHESIS TRIFUNCTIONAL PROTEIN"/>
    <property type="match status" value="1"/>
</dbReference>
<sequence length="412" mass="46602">MQKIKTYKEIKHPAHTTHTHIKKIVNIINYIKKYKDDGLVKLTQKYEHRKLKKAHIKVKINQLPNWKIEDTVKTAIKACKNRVIKFHKTQRKKLQLKSWLKKTNGTIIGQQITPIRKIGIYIPGGNKIYPSSIIMNTIPALIAGVPKIILVTPAPIIKQSKVLLYTAKQMNITTIYNVGGAQAIAALAKGTKRIPKVNKIVGPGNQYVNLAKKALFGETGIDKLAGPTEIGLLINSKSRNKKILTELLAQLEHDKNCAAFILSNSTKKLKLIRKLLTRINNKIHNTTLKTSISRTTFIVEKNIYKQAKIINYLAPEHLSILTNHQPIIKYIKNSGSIISGKYNSSSLSDYSIGTNHVLPTHQTSKFTSPLNITEFINIKNISIINQPHYHLNKTAKVMAQIEQLKFHKQNIW</sequence>
<dbReference type="Pfam" id="PF00815">
    <property type="entry name" value="Histidinol_dh"/>
    <property type="match status" value="1"/>
</dbReference>
<dbReference type="Gene3D" id="3.40.50.1980">
    <property type="entry name" value="Nitrogenase molybdenum iron protein domain"/>
    <property type="match status" value="2"/>
</dbReference>
<evidence type="ECO:0000256" key="10">
    <source>
        <dbReference type="RuleBase" id="RU004175"/>
    </source>
</evidence>
<evidence type="ECO:0000313" key="11">
    <source>
        <dbReference type="EMBL" id="QSW37765.1"/>
    </source>
</evidence>
<comment type="similarity">
    <text evidence="1 5 10">Belongs to the histidinol dehydrogenase family.</text>
</comment>
<feature type="active site" description="Proton acceptor" evidence="6">
    <location>
        <position position="317"/>
    </location>
</feature>
<dbReference type="Gene3D" id="1.20.5.1300">
    <property type="match status" value="1"/>
</dbReference>
<evidence type="ECO:0000256" key="2">
    <source>
        <dbReference type="ARBA" id="ARBA00022723"/>
    </source>
</evidence>
<dbReference type="InterPro" id="IPR022695">
    <property type="entry name" value="Histidinol_DH_monofunct"/>
</dbReference>
<evidence type="ECO:0000256" key="3">
    <source>
        <dbReference type="ARBA" id="ARBA00022833"/>
    </source>
</evidence>
<feature type="binding site" evidence="7">
    <location>
        <position position="205"/>
    </location>
    <ligand>
        <name>NAD(+)</name>
        <dbReference type="ChEBI" id="CHEBI:57540"/>
    </ligand>
</feature>
<dbReference type="EMBL" id="CP071410">
    <property type="protein sequence ID" value="QSW37765.1"/>
    <property type="molecule type" value="Genomic_DNA"/>
</dbReference>